<name>A0ABX2FJN0_9BACT</name>
<reference evidence="1 2" key="1">
    <citation type="submission" date="2020-05" db="EMBL/GenBank/DDBJ databases">
        <title>Genomic Encyclopedia of Type Strains, Phase IV (KMG-V): Genome sequencing to study the core and pangenomes of soil and plant-associated prokaryotes.</title>
        <authorList>
            <person name="Whitman W."/>
        </authorList>
    </citation>
    <scope>NUCLEOTIDE SEQUENCE [LARGE SCALE GENOMIC DNA]</scope>
    <source>
        <strain evidence="1 2">9A</strain>
    </source>
</reference>
<keyword evidence="2" id="KW-1185">Reference proteome</keyword>
<dbReference type="PROSITE" id="PS51257">
    <property type="entry name" value="PROKAR_LIPOPROTEIN"/>
    <property type="match status" value="1"/>
</dbReference>
<dbReference type="RefSeq" id="WP_173808105.1">
    <property type="nucleotide sequence ID" value="NZ_JABSNP010000001.1"/>
</dbReference>
<evidence type="ECO:0000313" key="2">
    <source>
        <dbReference type="Proteomes" id="UP000779507"/>
    </source>
</evidence>
<organism evidence="1 2">
    <name type="scientific">Hymenobacter caeli</name>
    <dbReference type="NCBI Taxonomy" id="2735894"/>
    <lineage>
        <taxon>Bacteria</taxon>
        <taxon>Pseudomonadati</taxon>
        <taxon>Bacteroidota</taxon>
        <taxon>Cytophagia</taxon>
        <taxon>Cytophagales</taxon>
        <taxon>Hymenobacteraceae</taxon>
        <taxon>Hymenobacter</taxon>
    </lineage>
</organism>
<dbReference type="EMBL" id="JABSNP010000001">
    <property type="protein sequence ID" value="NRT17318.1"/>
    <property type="molecule type" value="Genomic_DNA"/>
</dbReference>
<accession>A0ABX2FJN0</accession>
<dbReference type="Proteomes" id="UP000779507">
    <property type="component" value="Unassembled WGS sequence"/>
</dbReference>
<protein>
    <recommendedName>
        <fullName evidence="3">Lipoprotein</fullName>
    </recommendedName>
</protein>
<comment type="caution">
    <text evidence="1">The sequence shown here is derived from an EMBL/GenBank/DDBJ whole genome shotgun (WGS) entry which is preliminary data.</text>
</comment>
<sequence length="193" mass="21578">MRKFLSLLFPLLAGCTCQEVVLTPDERAWLAAYAPGAVVAFRSNRGATNTLTVQPRQEWHENTDCNYLEAGPYQPIFSQIVLRLGTQYDDKNRDLVVNLHKITPKIPGDLKFYLAGLECTTPAQLGAPGAKLARQACTLATTGKTYPDAYVFRNGSNGTNRGNQRMQAFYWDKQDGLIRYELADGEVFDRAPR</sequence>
<evidence type="ECO:0000313" key="1">
    <source>
        <dbReference type="EMBL" id="NRT17318.1"/>
    </source>
</evidence>
<gene>
    <name evidence="1" type="ORF">HNP98_000121</name>
</gene>
<evidence type="ECO:0008006" key="3">
    <source>
        <dbReference type="Google" id="ProtNLM"/>
    </source>
</evidence>
<proteinExistence type="predicted"/>